<reference evidence="2" key="1">
    <citation type="journal article" date="2009" name="PLoS ONE">
        <title>Genome degradation in Brucella ovis corresponds with narrowing of its host range and tissue tropism.</title>
        <authorList>
            <person name="Tsolis R.M."/>
            <person name="Seshadri R."/>
            <person name="Santos R.L."/>
            <person name="Sangari F.J."/>
            <person name="Lobo J.M."/>
            <person name="de Jong M.F."/>
            <person name="Ren Q."/>
            <person name="Myers G."/>
            <person name="Brinkac L.M."/>
            <person name="Nelson W.C."/>
            <person name="Deboy R.T."/>
            <person name="Angiuoli S."/>
            <person name="Khouri H."/>
            <person name="Dimitrov G."/>
            <person name="Robinson J.R."/>
            <person name="Mulligan S."/>
            <person name="Walker R.L."/>
            <person name="Elzer P.E."/>
            <person name="Hassan K.A."/>
            <person name="Paulsen I.T."/>
        </authorList>
    </citation>
    <scope>NUCLEOTIDE SEQUENCE [LARGE SCALE GENOMIC DNA]</scope>
    <source>
        <strain evidence="2">ATCC 25840 / 63/290 / NCTC 10512</strain>
    </source>
</reference>
<dbReference type="AlphaFoldDB" id="A0A0H3AQP6"/>
<dbReference type="KEGG" id="bov:BOV_1658"/>
<proteinExistence type="predicted"/>
<evidence type="ECO:0000313" key="1">
    <source>
        <dbReference type="EMBL" id="ABQ61251.1"/>
    </source>
</evidence>
<protein>
    <submittedName>
        <fullName evidence="1">Uncharacterized protein</fullName>
    </submittedName>
</protein>
<name>A0A0H3AQP6_BRUO2</name>
<evidence type="ECO:0000313" key="2">
    <source>
        <dbReference type="Proteomes" id="UP000006383"/>
    </source>
</evidence>
<sequence length="30" mass="3643">MAFIFSILKVWGEKRSFDYRNCGTFAQWQI</sequence>
<organism evidence="1 2">
    <name type="scientific">Brucella ovis (strain ATCC 25840 / 63/290 / NCTC 10512)</name>
    <dbReference type="NCBI Taxonomy" id="444178"/>
    <lineage>
        <taxon>Bacteria</taxon>
        <taxon>Pseudomonadati</taxon>
        <taxon>Pseudomonadota</taxon>
        <taxon>Alphaproteobacteria</taxon>
        <taxon>Hyphomicrobiales</taxon>
        <taxon>Brucellaceae</taxon>
        <taxon>Brucella/Ochrobactrum group</taxon>
        <taxon>Brucella</taxon>
    </lineage>
</organism>
<dbReference type="Proteomes" id="UP000006383">
    <property type="component" value="Chromosome I"/>
</dbReference>
<gene>
    <name evidence="1" type="ordered locus">BOV_1658</name>
</gene>
<accession>A0A0H3AQP6</accession>
<dbReference type="EMBL" id="CP000708">
    <property type="protein sequence ID" value="ABQ61251.1"/>
    <property type="molecule type" value="Genomic_DNA"/>
</dbReference>
<dbReference type="HOGENOM" id="CLU_3404581_0_0_5"/>
<keyword evidence="2" id="KW-1185">Reference proteome</keyword>